<dbReference type="Pfam" id="PF10142">
    <property type="entry name" value="PhoPQ_related"/>
    <property type="match status" value="1"/>
</dbReference>
<sequence>MLKVVKKNIYKLHFILLIFSSCNNEIDNPLEEYVYGTDHEYSYEIVDSIIAEKWTGYHVKMISGNWLNQDLVDEVEWWHYVDIIIPNEVEFDKSLMLIDGGTKDEDFFRLDSTSISYAIKSKSIIANISNIPFQPINFLESEQNAFYEDDLIAFSWNRFLKSGAKKNDVEWLPRLPMTRAVVRAMDLVQDIAQKNKIDVTEFVVSGASKRGWTTWTTAAIDKRVIAIAPMVIDMLNLNESLENHYRSYGEYSIAIQDYVNYNIPDWMVTKEFEILMKYVEPYYFKEKFTMPKLLINAGSDEFFPTDSWRFYFNELPGDKYLQYIPNVNHSLNGGYLNENLFSFYTRIINDQVFPKLIWEIKNDSLISRVVTNQDYKVSIWKANNEDTRDFRLWEEGKLWSQTPIDRNSLNKYKINLISNNSGYTATMLEFIFNPDSEFPLILTTGPYVTPNKYPYDSYIPNKVYVKKND</sequence>
<dbReference type="InterPro" id="IPR029058">
    <property type="entry name" value="AB_hydrolase_fold"/>
</dbReference>
<reference evidence="1" key="1">
    <citation type="submission" date="2018-05" db="EMBL/GenBank/DDBJ databases">
        <authorList>
            <person name="Lanie J.A."/>
            <person name="Ng W.-L."/>
            <person name="Kazmierczak K.M."/>
            <person name="Andrzejewski T.M."/>
            <person name="Davidsen T.M."/>
            <person name="Wayne K.J."/>
            <person name="Tettelin H."/>
            <person name="Glass J.I."/>
            <person name="Rusch D."/>
            <person name="Podicherti R."/>
            <person name="Tsui H.-C.T."/>
            <person name="Winkler M.E."/>
        </authorList>
    </citation>
    <scope>NUCLEOTIDE SEQUENCE</scope>
</reference>
<protein>
    <recommendedName>
        <fullName evidence="2">PhoPQ-activated pathogenicity-like protein PqaA type</fullName>
    </recommendedName>
</protein>
<dbReference type="PANTHER" id="PTHR31497">
    <property type="entry name" value="AUTOCRINE PROLIFERATION REPRESSOR PROTEIN A"/>
    <property type="match status" value="1"/>
</dbReference>
<evidence type="ECO:0008006" key="2">
    <source>
        <dbReference type="Google" id="ProtNLM"/>
    </source>
</evidence>
<evidence type="ECO:0000313" key="1">
    <source>
        <dbReference type="EMBL" id="SUZ70510.1"/>
    </source>
</evidence>
<dbReference type="PANTHER" id="PTHR31497:SF0">
    <property type="entry name" value="AUTOCRINE PROLIFERATION REPRESSOR PROTEIN A"/>
    <property type="match status" value="1"/>
</dbReference>
<dbReference type="EMBL" id="UINC01001094">
    <property type="protein sequence ID" value="SUZ70510.1"/>
    <property type="molecule type" value="Genomic_DNA"/>
</dbReference>
<organism evidence="1">
    <name type="scientific">marine metagenome</name>
    <dbReference type="NCBI Taxonomy" id="408172"/>
    <lineage>
        <taxon>unclassified sequences</taxon>
        <taxon>metagenomes</taxon>
        <taxon>ecological metagenomes</taxon>
    </lineage>
</organism>
<dbReference type="PROSITE" id="PS51257">
    <property type="entry name" value="PROKAR_LIPOPROTEIN"/>
    <property type="match status" value="1"/>
</dbReference>
<gene>
    <name evidence="1" type="ORF">METZ01_LOCUS23364</name>
</gene>
<dbReference type="AlphaFoldDB" id="A0A381PUD4"/>
<accession>A0A381PUD4</accession>
<dbReference type="PIRSF" id="PIRSF014728">
    <property type="entry name" value="PqaA"/>
    <property type="match status" value="1"/>
</dbReference>
<proteinExistence type="predicted"/>
<dbReference type="InterPro" id="IPR009199">
    <property type="entry name" value="PhoPQ-act_pathogen-rel_PqaA"/>
</dbReference>
<name>A0A381PUD4_9ZZZZ</name>
<dbReference type="SUPFAM" id="SSF53474">
    <property type="entry name" value="alpha/beta-Hydrolases"/>
    <property type="match status" value="1"/>
</dbReference>
<dbReference type="Gene3D" id="3.40.50.1820">
    <property type="entry name" value="alpha/beta hydrolase"/>
    <property type="match status" value="1"/>
</dbReference>